<proteinExistence type="predicted"/>
<accession>A0ABS4E0H8</accession>
<feature type="domain" description="Anti-sigma factor NepR" evidence="2">
    <location>
        <begin position="23"/>
        <end position="55"/>
    </location>
</feature>
<feature type="region of interest" description="Disordered" evidence="1">
    <location>
        <begin position="1"/>
        <end position="21"/>
    </location>
</feature>
<sequence length="65" mass="7129">MPHKEEPSTDKSAIVEPGNGDQMIASTLKRFYDGLVDEGTPDGLMDLLERLDEAERKASPKTPEA</sequence>
<evidence type="ECO:0000256" key="1">
    <source>
        <dbReference type="SAM" id="MobiDB-lite"/>
    </source>
</evidence>
<dbReference type="Proteomes" id="UP000759443">
    <property type="component" value="Unassembled WGS sequence"/>
</dbReference>
<evidence type="ECO:0000313" key="4">
    <source>
        <dbReference type="Proteomes" id="UP000759443"/>
    </source>
</evidence>
<dbReference type="Pfam" id="PF18557">
    <property type="entry name" value="NepR"/>
    <property type="match status" value="1"/>
</dbReference>
<name>A0ABS4E0H8_9HYPH</name>
<organism evidence="3 4">
    <name type="scientific">Rhizobium halophytocola</name>
    <dbReference type="NCBI Taxonomy" id="735519"/>
    <lineage>
        <taxon>Bacteria</taxon>
        <taxon>Pseudomonadati</taxon>
        <taxon>Pseudomonadota</taxon>
        <taxon>Alphaproteobacteria</taxon>
        <taxon>Hyphomicrobiales</taxon>
        <taxon>Rhizobiaceae</taxon>
        <taxon>Rhizobium/Agrobacterium group</taxon>
        <taxon>Rhizobium</taxon>
    </lineage>
</organism>
<evidence type="ECO:0000259" key="2">
    <source>
        <dbReference type="Pfam" id="PF18557"/>
    </source>
</evidence>
<dbReference type="RefSeq" id="WP_245224108.1">
    <property type="nucleotide sequence ID" value="NZ_JAGGJU010000007.1"/>
</dbReference>
<protein>
    <recommendedName>
        <fullName evidence="2">Anti-sigma factor NepR domain-containing protein</fullName>
    </recommendedName>
</protein>
<reference evidence="3 4" key="1">
    <citation type="submission" date="2021-03" db="EMBL/GenBank/DDBJ databases">
        <title>Genomic Encyclopedia of Type Strains, Phase IV (KMG-IV): sequencing the most valuable type-strain genomes for metagenomic binning, comparative biology and taxonomic classification.</title>
        <authorList>
            <person name="Goeker M."/>
        </authorList>
    </citation>
    <scope>NUCLEOTIDE SEQUENCE [LARGE SCALE GENOMIC DNA]</scope>
    <source>
        <strain evidence="3 4">DSM 21600</strain>
    </source>
</reference>
<keyword evidence="4" id="KW-1185">Reference proteome</keyword>
<dbReference type="EMBL" id="JAGGJU010000007">
    <property type="protein sequence ID" value="MBP1851440.1"/>
    <property type="molecule type" value="Genomic_DNA"/>
</dbReference>
<evidence type="ECO:0000313" key="3">
    <source>
        <dbReference type="EMBL" id="MBP1851440.1"/>
    </source>
</evidence>
<dbReference type="InterPro" id="IPR041649">
    <property type="entry name" value="NepR"/>
</dbReference>
<gene>
    <name evidence="3" type="ORF">J2Z17_002885</name>
</gene>
<comment type="caution">
    <text evidence="3">The sequence shown here is derived from an EMBL/GenBank/DDBJ whole genome shotgun (WGS) entry which is preliminary data.</text>
</comment>